<dbReference type="EMBL" id="SACL01000004">
    <property type="protein sequence ID" value="RVT96125.1"/>
    <property type="molecule type" value="Genomic_DNA"/>
</dbReference>
<gene>
    <name evidence="3" type="ORF">EOD42_13470</name>
</gene>
<evidence type="ECO:0000313" key="3">
    <source>
        <dbReference type="EMBL" id="RVT96125.1"/>
    </source>
</evidence>
<dbReference type="Gene3D" id="3.40.190.150">
    <property type="entry name" value="Bordetella uptake gene, domain 1"/>
    <property type="match status" value="1"/>
</dbReference>
<dbReference type="PANTHER" id="PTHR42928">
    <property type="entry name" value="TRICARBOXYLATE-BINDING PROTEIN"/>
    <property type="match status" value="1"/>
</dbReference>
<dbReference type="InterPro" id="IPR042100">
    <property type="entry name" value="Bug_dom1"/>
</dbReference>
<dbReference type="Pfam" id="PF03401">
    <property type="entry name" value="TctC"/>
    <property type="match status" value="1"/>
</dbReference>
<dbReference type="AlphaFoldDB" id="A0A437MET4"/>
<keyword evidence="4" id="KW-1185">Reference proteome</keyword>
<feature type="signal peptide" evidence="2">
    <location>
        <begin position="1"/>
        <end position="25"/>
    </location>
</feature>
<organism evidence="3 4">
    <name type="scientific">Rhodovarius crocodyli</name>
    <dbReference type="NCBI Taxonomy" id="1979269"/>
    <lineage>
        <taxon>Bacteria</taxon>
        <taxon>Pseudomonadati</taxon>
        <taxon>Pseudomonadota</taxon>
        <taxon>Alphaproteobacteria</taxon>
        <taxon>Acetobacterales</taxon>
        <taxon>Roseomonadaceae</taxon>
        <taxon>Rhodovarius</taxon>
    </lineage>
</organism>
<dbReference type="OrthoDB" id="7249565at2"/>
<dbReference type="SUPFAM" id="SSF53850">
    <property type="entry name" value="Periplasmic binding protein-like II"/>
    <property type="match status" value="1"/>
</dbReference>
<dbReference type="Gene3D" id="3.40.190.10">
    <property type="entry name" value="Periplasmic binding protein-like II"/>
    <property type="match status" value="1"/>
</dbReference>
<feature type="chain" id="PRO_5019237069" evidence="2">
    <location>
        <begin position="26"/>
        <end position="326"/>
    </location>
</feature>
<accession>A0A437MET4</accession>
<dbReference type="InterPro" id="IPR005064">
    <property type="entry name" value="BUG"/>
</dbReference>
<comment type="caution">
    <text evidence="3">The sequence shown here is derived from an EMBL/GenBank/DDBJ whole genome shotgun (WGS) entry which is preliminary data.</text>
</comment>
<evidence type="ECO:0000256" key="2">
    <source>
        <dbReference type="SAM" id="SignalP"/>
    </source>
</evidence>
<evidence type="ECO:0000313" key="4">
    <source>
        <dbReference type="Proteomes" id="UP000282957"/>
    </source>
</evidence>
<dbReference type="CDD" id="cd07012">
    <property type="entry name" value="PBP2_Bug_TTT"/>
    <property type="match status" value="1"/>
</dbReference>
<proteinExistence type="inferred from homology"/>
<dbReference type="Proteomes" id="UP000282957">
    <property type="component" value="Unassembled WGS sequence"/>
</dbReference>
<dbReference type="PANTHER" id="PTHR42928:SF5">
    <property type="entry name" value="BLR1237 PROTEIN"/>
    <property type="match status" value="1"/>
</dbReference>
<sequence length="326" mass="34023">MTLARRSLLALPALAPTLAPTLASAQSWPTRPITLIVPFAAGGNVDTAARVVAPELSRRLGQSVVVENVPGAGGTIGVERVARAAPDGHTLIVAVESTMGIAPVLTPQAVRYDAVRDFAPVAMLATLPLTLVGRNDLGAADFPALVELAKRGQGLTYATSGVGTAHHLLGEIIAQRTGAKLEHVPYRVSAQIPTDVMGGRLDLTILTITLTAPLVREGKIKPYAVSSPAPHPLLPGVPTLNSQPGLAGLNLEVWQGIFAPARTDPAIVARLAAETSAALAETEVQNRLASIGMTPSTLARDALGAYLREEITRYTDVIRSANIRVD</sequence>
<name>A0A437MET4_9PROT</name>
<comment type="similarity">
    <text evidence="1">Belongs to the UPF0065 (bug) family.</text>
</comment>
<dbReference type="PIRSF" id="PIRSF017082">
    <property type="entry name" value="YflP"/>
    <property type="match status" value="1"/>
</dbReference>
<dbReference type="RefSeq" id="WP_127788058.1">
    <property type="nucleotide sequence ID" value="NZ_SACL01000004.1"/>
</dbReference>
<reference evidence="3 4" key="1">
    <citation type="submission" date="2019-01" db="EMBL/GenBank/DDBJ databases">
        <authorList>
            <person name="Chen W.-M."/>
        </authorList>
    </citation>
    <scope>NUCLEOTIDE SEQUENCE [LARGE SCALE GENOMIC DNA]</scope>
    <source>
        <strain evidence="3 4">CCP-6</strain>
    </source>
</reference>
<protein>
    <submittedName>
        <fullName evidence="3">Tripartite tricarboxylate transporter substrate binding protein</fullName>
    </submittedName>
</protein>
<evidence type="ECO:0000256" key="1">
    <source>
        <dbReference type="ARBA" id="ARBA00006987"/>
    </source>
</evidence>
<keyword evidence="2" id="KW-0732">Signal</keyword>